<evidence type="ECO:0000313" key="3">
    <source>
        <dbReference type="EMBL" id="AYV76938.1"/>
    </source>
</evidence>
<dbReference type="Pfam" id="PF02214">
    <property type="entry name" value="BTB_2"/>
    <property type="match status" value="1"/>
</dbReference>
<protein>
    <submittedName>
        <fullName evidence="3">BTB/POZ domain protein</fullName>
    </submittedName>
</protein>
<dbReference type="SUPFAM" id="SSF54695">
    <property type="entry name" value="POZ domain"/>
    <property type="match status" value="1"/>
</dbReference>
<proteinExistence type="predicted"/>
<sequence>MDNLITFLVDGRTYVLLRDTFSKHPDSLLTKIINFEVTDKSVIYSGNHSLTTFYVNKDPKSFKYVVDYLRGYPVIINKIKNENLRNKVLMDFNYFGLKEEITLGVEVVEDKELYGKEALENILKTDTDSYEDKDTPLLTQFSHLLFPKGLGSEQSVNNSSNTTNIVDLVTNLNKSLEDGSLPDHNLINELSYNKDLIDFIRSSQKQQQDDINAYSSDTDSEKLNSDES</sequence>
<evidence type="ECO:0000259" key="2">
    <source>
        <dbReference type="Pfam" id="PF02214"/>
    </source>
</evidence>
<name>A0A3G4ZPV9_9VIRU</name>
<evidence type="ECO:0000256" key="1">
    <source>
        <dbReference type="SAM" id="MobiDB-lite"/>
    </source>
</evidence>
<feature type="compositionally biased region" description="Basic and acidic residues" evidence="1">
    <location>
        <begin position="219"/>
        <end position="228"/>
    </location>
</feature>
<reference evidence="3" key="1">
    <citation type="submission" date="2018-10" db="EMBL/GenBank/DDBJ databases">
        <title>Hidden diversity of soil giant viruses.</title>
        <authorList>
            <person name="Schulz F."/>
            <person name="Alteio L."/>
            <person name="Goudeau D."/>
            <person name="Ryan E.M."/>
            <person name="Malmstrom R.R."/>
            <person name="Blanchard J."/>
            <person name="Woyke T."/>
        </authorList>
    </citation>
    <scope>NUCLEOTIDE SEQUENCE</scope>
    <source>
        <strain evidence="3">BAV1</strain>
    </source>
</reference>
<dbReference type="InterPro" id="IPR003131">
    <property type="entry name" value="T1-type_BTB"/>
</dbReference>
<dbReference type="EMBL" id="MK072001">
    <property type="protein sequence ID" value="AYV76938.1"/>
    <property type="molecule type" value="Genomic_DNA"/>
</dbReference>
<feature type="compositionally biased region" description="Polar residues" evidence="1">
    <location>
        <begin position="206"/>
        <end position="217"/>
    </location>
</feature>
<dbReference type="Gene3D" id="3.30.710.10">
    <property type="entry name" value="Potassium Channel Kv1.1, Chain A"/>
    <property type="match status" value="1"/>
</dbReference>
<accession>A0A3G4ZPV9</accession>
<feature type="domain" description="Potassium channel tetramerisation-type BTB" evidence="2">
    <location>
        <begin position="9"/>
        <end position="100"/>
    </location>
</feature>
<organism evidence="3">
    <name type="scientific">Barrevirus sp</name>
    <dbReference type="NCBI Taxonomy" id="2487763"/>
    <lineage>
        <taxon>Viruses</taxon>
        <taxon>Varidnaviria</taxon>
        <taxon>Bamfordvirae</taxon>
        <taxon>Nucleocytoviricota</taxon>
        <taxon>Megaviricetes</taxon>
        <taxon>Imitervirales</taxon>
        <taxon>Mimiviridae</taxon>
        <taxon>Klosneuvirinae</taxon>
    </lineage>
</organism>
<feature type="region of interest" description="Disordered" evidence="1">
    <location>
        <begin position="206"/>
        <end position="228"/>
    </location>
</feature>
<dbReference type="InterPro" id="IPR011333">
    <property type="entry name" value="SKP1/BTB/POZ_sf"/>
</dbReference>
<dbReference type="GO" id="GO:0051260">
    <property type="term" value="P:protein homooligomerization"/>
    <property type="evidence" value="ECO:0007669"/>
    <property type="project" value="InterPro"/>
</dbReference>
<gene>
    <name evidence="3" type="ORF">Barrevirus4_22</name>
</gene>